<accession>A0AC35TU74</accession>
<proteinExistence type="predicted"/>
<sequence length="284" mass="32691">METLKSKTNPMGISGNYVSSLRRPGMKDFEIGRPVGRGSFGQVYLARTRLEKYPMVLKCLSIKQLVEWGMLTQLRREIDIHATLNHPQIIKLYAWFDDVDKIVLALEWAFVGDMFHSLRKEGKFSEVKSSVYLRQVVSALDYCHGLNVTHRDIKPENVMIFSDWECKIGDFGWSKLNTQKLNSTMCGTMEYMALELVENTGLYDKTVDNWACGILLYEMLHGESPFVPAGTDEERRNFQQLIYKLSTNITYDAVKVIRGLLVHKPGERMDLKAILEEPFITKHI</sequence>
<reference evidence="2" key="1">
    <citation type="submission" date="2016-11" db="UniProtKB">
        <authorList>
            <consortium name="WormBaseParasite"/>
        </authorList>
    </citation>
    <scope>IDENTIFICATION</scope>
    <source>
        <strain evidence="2">KR3021</strain>
    </source>
</reference>
<evidence type="ECO:0000313" key="1">
    <source>
        <dbReference type="Proteomes" id="UP000095286"/>
    </source>
</evidence>
<dbReference type="WBParaSite" id="RSKR_0000407600.1">
    <property type="protein sequence ID" value="RSKR_0000407600.1"/>
    <property type="gene ID" value="RSKR_0000407600"/>
</dbReference>
<evidence type="ECO:0000313" key="2">
    <source>
        <dbReference type="WBParaSite" id="RSKR_0000407600.1"/>
    </source>
</evidence>
<protein>
    <submittedName>
        <fullName evidence="2">Aurora kinase</fullName>
    </submittedName>
</protein>
<dbReference type="Proteomes" id="UP000095286">
    <property type="component" value="Unplaced"/>
</dbReference>
<organism evidence="1 2">
    <name type="scientific">Rhabditophanes sp. KR3021</name>
    <dbReference type="NCBI Taxonomy" id="114890"/>
    <lineage>
        <taxon>Eukaryota</taxon>
        <taxon>Metazoa</taxon>
        <taxon>Ecdysozoa</taxon>
        <taxon>Nematoda</taxon>
        <taxon>Chromadorea</taxon>
        <taxon>Rhabditida</taxon>
        <taxon>Tylenchina</taxon>
        <taxon>Panagrolaimomorpha</taxon>
        <taxon>Strongyloidoidea</taxon>
        <taxon>Alloionematidae</taxon>
        <taxon>Rhabditophanes</taxon>
    </lineage>
</organism>
<name>A0AC35TU74_9BILA</name>